<evidence type="ECO:0008006" key="4">
    <source>
        <dbReference type="Google" id="ProtNLM"/>
    </source>
</evidence>
<evidence type="ECO:0000313" key="3">
    <source>
        <dbReference type="Proteomes" id="UP000001890"/>
    </source>
</evidence>
<organism evidence="2 3">
    <name type="scientific">Xanthomonas albilineans (strain GPE PC73 / CFBP 7063)</name>
    <dbReference type="NCBI Taxonomy" id="380358"/>
    <lineage>
        <taxon>Bacteria</taxon>
        <taxon>Pseudomonadati</taxon>
        <taxon>Pseudomonadota</taxon>
        <taxon>Gammaproteobacteria</taxon>
        <taxon>Lysobacterales</taxon>
        <taxon>Lysobacteraceae</taxon>
        <taxon>Xanthomonas</taxon>
    </lineage>
</organism>
<protein>
    <recommendedName>
        <fullName evidence="4">Relaxation protein</fullName>
    </recommendedName>
</protein>
<keyword evidence="1" id="KW-0472">Membrane</keyword>
<accession>D2UGV7</accession>
<keyword evidence="1" id="KW-1133">Transmembrane helix</keyword>
<dbReference type="EMBL" id="FP565176">
    <property type="protein sequence ID" value="CBA17618.1"/>
    <property type="molecule type" value="Genomic_DNA"/>
</dbReference>
<keyword evidence="3" id="KW-1185">Reference proteome</keyword>
<dbReference type="GeneID" id="70780682"/>
<dbReference type="RefSeq" id="WP_012917611.1">
    <property type="nucleotide sequence ID" value="NC_013722.1"/>
</dbReference>
<gene>
    <name evidence="2" type="ordered locus">XALc_3139</name>
</gene>
<name>D2UGV7_XANAP</name>
<sequence>MSSEQELPSLLTSLQSTLKLQSALMAKFEQREARMQATFDQQMQALQGDLAQLHRRVDNIVVGASSQIAKEAKDAVAPVAARYDRAVSATSAQLQKANKTVWLWFVAAGVILLLVLLVGWAVLGYYRRELSVVREELQRYENAIPILQAYSASDAVICGGRICADIDSNGQRTGSKHQYRQAKPRPLQ</sequence>
<dbReference type="STRING" id="380358.XALC_3139"/>
<reference evidence="2 3" key="1">
    <citation type="journal article" date="2009" name="BMC Genomics">
        <title>The complete genome sequence of Xanthomonas albilineans provides new insights into the reductive genome evolution of the xylem-limited Xanthomonadaceae.</title>
        <authorList>
            <person name="Pieretti I."/>
            <person name="Royer M."/>
            <person name="Barbe V."/>
            <person name="Carrere S."/>
            <person name="Koebnik R."/>
            <person name="Cociancich S."/>
            <person name="Couloux A."/>
            <person name="Darrasse A."/>
            <person name="Gouzy J."/>
            <person name="Jacques M.A."/>
            <person name="Lauber E."/>
            <person name="Manceau C."/>
            <person name="Mangenot S."/>
            <person name="Poussier S."/>
            <person name="Segurens B."/>
            <person name="Szurek B."/>
            <person name="Verdier V."/>
            <person name="Arlat M."/>
            <person name="Rott P."/>
        </authorList>
    </citation>
    <scope>NUCLEOTIDE SEQUENCE [LARGE SCALE GENOMIC DNA]</scope>
    <source>
        <strain evidence="3">GPE PC73 / CFBP 7063</strain>
    </source>
</reference>
<dbReference type="KEGG" id="xal:XALC_3139"/>
<dbReference type="AlphaFoldDB" id="D2UGV7"/>
<feature type="transmembrane region" description="Helical" evidence="1">
    <location>
        <begin position="101"/>
        <end position="126"/>
    </location>
</feature>
<dbReference type="Proteomes" id="UP000001890">
    <property type="component" value="Chromosome"/>
</dbReference>
<proteinExistence type="predicted"/>
<evidence type="ECO:0000256" key="1">
    <source>
        <dbReference type="SAM" id="Phobius"/>
    </source>
</evidence>
<evidence type="ECO:0000313" key="2">
    <source>
        <dbReference type="EMBL" id="CBA17618.1"/>
    </source>
</evidence>
<keyword evidence="1" id="KW-0812">Transmembrane</keyword>